<dbReference type="EMBL" id="BJZQ01000001">
    <property type="protein sequence ID" value="GEO87957.1"/>
    <property type="molecule type" value="Genomic_DNA"/>
</dbReference>
<name>A0A512HR74_9ACTN</name>
<dbReference type="Gene3D" id="2.40.30.10">
    <property type="entry name" value="Translation factors"/>
    <property type="match status" value="1"/>
</dbReference>
<protein>
    <submittedName>
        <fullName evidence="3">Uncharacterized protein</fullName>
    </submittedName>
</protein>
<dbReference type="AlphaFoldDB" id="A0A512HR74"/>
<dbReference type="Proteomes" id="UP000321769">
    <property type="component" value="Unassembled WGS sequence"/>
</dbReference>
<evidence type="ECO:0000313" key="3">
    <source>
        <dbReference type="EMBL" id="GEO87957.1"/>
    </source>
</evidence>
<proteinExistence type="predicted"/>
<reference evidence="3 4" key="1">
    <citation type="submission" date="2019-07" db="EMBL/GenBank/DDBJ databases">
        <title>Whole genome shotgun sequence of Aeromicrobium flavum NBRC 107625.</title>
        <authorList>
            <person name="Hosoyama A."/>
            <person name="Uohara A."/>
            <person name="Ohji S."/>
            <person name="Ichikawa N."/>
        </authorList>
    </citation>
    <scope>NUCLEOTIDE SEQUENCE [LARGE SCALE GENOMIC DNA]</scope>
    <source>
        <strain evidence="3 4">NBRC 107625</strain>
    </source>
</reference>
<dbReference type="GO" id="GO:0005525">
    <property type="term" value="F:GTP binding"/>
    <property type="evidence" value="ECO:0007669"/>
    <property type="project" value="UniProtKB-KW"/>
</dbReference>
<evidence type="ECO:0000313" key="4">
    <source>
        <dbReference type="Proteomes" id="UP000321769"/>
    </source>
</evidence>
<accession>A0A512HR74</accession>
<keyword evidence="4" id="KW-1185">Reference proteome</keyword>
<dbReference type="SUPFAM" id="SSF50465">
    <property type="entry name" value="EF-Tu/eEF-1alpha/eIF2-gamma C-terminal domain"/>
    <property type="match status" value="1"/>
</dbReference>
<keyword evidence="1" id="KW-0547">Nucleotide-binding</keyword>
<dbReference type="InterPro" id="IPR009001">
    <property type="entry name" value="Transl_elong_EF1A/Init_IF2_C"/>
</dbReference>
<evidence type="ECO:0000256" key="1">
    <source>
        <dbReference type="ARBA" id="ARBA00022741"/>
    </source>
</evidence>
<organism evidence="3 4">
    <name type="scientific">Aeromicrobium flavum</name>
    <dbReference type="NCBI Taxonomy" id="416568"/>
    <lineage>
        <taxon>Bacteria</taxon>
        <taxon>Bacillati</taxon>
        <taxon>Actinomycetota</taxon>
        <taxon>Actinomycetes</taxon>
        <taxon>Propionibacteriales</taxon>
        <taxon>Nocardioidaceae</taxon>
        <taxon>Aeromicrobium</taxon>
    </lineage>
</organism>
<comment type="caution">
    <text evidence="3">The sequence shown here is derived from an EMBL/GenBank/DDBJ whole genome shotgun (WGS) entry which is preliminary data.</text>
</comment>
<gene>
    <name evidence="3" type="ORF">AFL01nite_02840</name>
</gene>
<keyword evidence="2" id="KW-0342">GTP-binding</keyword>
<sequence length="122" mass="13716">MQVFGVDNRDSTRWQERGLEHGYVRARLRLLTTEQGGRRTPIISGYRSCWGFPPELHGDMHDGPLLIERQEALAPGEVAIVRLHPLVPDLWPRVSEGLRLGMFEGPRKVGDAVVIEVVAPAR</sequence>
<evidence type="ECO:0000256" key="2">
    <source>
        <dbReference type="ARBA" id="ARBA00023134"/>
    </source>
</evidence>